<gene>
    <name evidence="2" type="ORF">UFOVP1516_35</name>
    <name evidence="1" type="ORF">UFOVP887_9</name>
</gene>
<dbReference type="EMBL" id="LR796837">
    <property type="protein sequence ID" value="CAB4168889.1"/>
    <property type="molecule type" value="Genomic_DNA"/>
</dbReference>
<organism evidence="2">
    <name type="scientific">uncultured Caudovirales phage</name>
    <dbReference type="NCBI Taxonomy" id="2100421"/>
    <lineage>
        <taxon>Viruses</taxon>
        <taxon>Duplodnaviria</taxon>
        <taxon>Heunggongvirae</taxon>
        <taxon>Uroviricota</taxon>
        <taxon>Caudoviricetes</taxon>
        <taxon>Peduoviridae</taxon>
        <taxon>Maltschvirus</taxon>
        <taxon>Maltschvirus maltsch</taxon>
    </lineage>
</organism>
<proteinExistence type="predicted"/>
<accession>A0A6J7XG57</accession>
<evidence type="ECO:0000313" key="1">
    <source>
        <dbReference type="EMBL" id="CAB4168889.1"/>
    </source>
</evidence>
<sequence length="99" mass="11758">MARKNPTKAVVKALERHRDFIRHVSDRLKDLRVRPEQVTSWMRQSEERWIGMAEGANVMLEDLLHDQNCYNGFCYLGEEGGMYGKPDDADFCEWRRSYF</sequence>
<dbReference type="EMBL" id="LR798364">
    <property type="protein sequence ID" value="CAB5226824.1"/>
    <property type="molecule type" value="Genomic_DNA"/>
</dbReference>
<protein>
    <submittedName>
        <fullName evidence="2">Uncharacterized protein</fullName>
    </submittedName>
</protein>
<reference evidence="2" key="1">
    <citation type="submission" date="2020-05" db="EMBL/GenBank/DDBJ databases">
        <authorList>
            <person name="Chiriac C."/>
            <person name="Salcher M."/>
            <person name="Ghai R."/>
            <person name="Kavagutti S V."/>
        </authorList>
    </citation>
    <scope>NUCLEOTIDE SEQUENCE</scope>
</reference>
<evidence type="ECO:0000313" key="2">
    <source>
        <dbReference type="EMBL" id="CAB5226824.1"/>
    </source>
</evidence>
<name>A0A6J7XG57_9CAUD</name>